<evidence type="ECO:0000256" key="1">
    <source>
        <dbReference type="SAM" id="Phobius"/>
    </source>
</evidence>
<keyword evidence="3" id="KW-1185">Reference proteome</keyword>
<gene>
    <name evidence="2" type="ORF">F7645_11705</name>
</gene>
<proteinExistence type="predicted"/>
<keyword evidence="1" id="KW-1133">Transmembrane helix</keyword>
<name>A0AAP1WH53_9FLAO</name>
<dbReference type="Proteomes" id="UP000806077">
    <property type="component" value="Unassembled WGS sequence"/>
</dbReference>
<dbReference type="AlphaFoldDB" id="A0AAP1WH53"/>
<reference evidence="2 3" key="1">
    <citation type="journal article" date="2020" name="Int. J. Syst. Evol. Microbiol.">
        <title>Tenacibaculum piscium sp. nov., isolated from skin ulcers of sea-farmed fish, and description of Tenacibaculum finnmarkense sp. nov. with subdivision into genomovars finnmarkense and ulcerans.</title>
        <authorList>
            <person name="Olsen A.B."/>
            <person name="Spilsberg B."/>
            <person name="Nilsen H.K."/>
            <person name="Lagesen K."/>
            <person name="Gulla S."/>
            <person name="Avendano-Herrera R."/>
            <person name="Irgang R."/>
            <person name="Duchaud E."/>
            <person name="Colquhoun D.J."/>
        </authorList>
    </citation>
    <scope>NUCLEOTIDE SEQUENCE [LARGE SCALE GENOMIC DNA]</scope>
    <source>
        <strain evidence="2 3">TNO037</strain>
    </source>
</reference>
<protein>
    <submittedName>
        <fullName evidence="2">Uncharacterized protein</fullName>
    </submittedName>
</protein>
<keyword evidence="1" id="KW-0472">Membrane</keyword>
<dbReference type="RefSeq" id="WP_101954870.1">
    <property type="nucleotide sequence ID" value="NZ_JAJHTL010000023.1"/>
</dbReference>
<evidence type="ECO:0000313" key="2">
    <source>
        <dbReference type="EMBL" id="MBE7696084.1"/>
    </source>
</evidence>
<evidence type="ECO:0000313" key="3">
    <source>
        <dbReference type="Proteomes" id="UP000806077"/>
    </source>
</evidence>
<comment type="caution">
    <text evidence="2">The sequence shown here is derived from an EMBL/GenBank/DDBJ whole genome shotgun (WGS) entry which is preliminary data.</text>
</comment>
<keyword evidence="1" id="KW-0812">Transmembrane</keyword>
<dbReference type="EMBL" id="WXXV01000021">
    <property type="protein sequence ID" value="MBE7696084.1"/>
    <property type="molecule type" value="Genomic_DNA"/>
</dbReference>
<organism evidence="2 3">
    <name type="scientific">Tenacibaculum finnmarkense genomovar finnmarkense</name>
    <dbReference type="NCBI Taxonomy" id="1458503"/>
    <lineage>
        <taxon>Bacteria</taxon>
        <taxon>Pseudomonadati</taxon>
        <taxon>Bacteroidota</taxon>
        <taxon>Flavobacteriia</taxon>
        <taxon>Flavobacteriales</taxon>
        <taxon>Flavobacteriaceae</taxon>
        <taxon>Tenacibaculum</taxon>
        <taxon>Tenacibaculum finnmarkense</taxon>
    </lineage>
</organism>
<accession>A0AAP1WH53</accession>
<sequence>MKKKKIIKIALISITTLFVVLVGIFLYGYCYLKEAYNTENKPYKNYIGYIDQNKALLNNKYQLCNEGDIYKTYSGGSLKAYKGSKKRFRDTLNTNFNTNNYTDSGYLNFRFLVNCEGNAGWFEIIEMDLDLKEAPLNPKMVDELFKFTSNPARWNVISYENTPLNYYMYVSYRIENGKVAQIIP</sequence>
<feature type="transmembrane region" description="Helical" evidence="1">
    <location>
        <begin position="9"/>
        <end position="29"/>
    </location>
</feature>